<dbReference type="Pfam" id="PF02721">
    <property type="entry name" value="DUF223"/>
    <property type="match status" value="1"/>
</dbReference>
<sequence>MTRVRITRMWHEVDFMRTNEVTNLDLLLRDDSSKVIYAIIQKKIIWEFEALLQEGMLLGPNNLSFAPEKKYCPTQNDYRVYFNWNTDATPLEPPPRLFLGKNSFSQKVVGVLTSHTNLQQFKRSSGNTCFMRGLTLENIRNLVANGVNPQPIMVVVVGAYITLPSRVGYYPANQSIDGICRAKALGISTEKGWYYLGCHNCTTKLVGNIGDHWCSSSRVQIDEPVPIFRLFYHANLLPVTNLNLRSTKMVCSIVM</sequence>
<organism evidence="2 3">
    <name type="scientific">Papaver atlanticum</name>
    <dbReference type="NCBI Taxonomy" id="357466"/>
    <lineage>
        <taxon>Eukaryota</taxon>
        <taxon>Viridiplantae</taxon>
        <taxon>Streptophyta</taxon>
        <taxon>Embryophyta</taxon>
        <taxon>Tracheophyta</taxon>
        <taxon>Spermatophyta</taxon>
        <taxon>Magnoliopsida</taxon>
        <taxon>Ranunculales</taxon>
        <taxon>Papaveraceae</taxon>
        <taxon>Papaveroideae</taxon>
        <taxon>Papaver</taxon>
    </lineage>
</organism>
<evidence type="ECO:0000259" key="1">
    <source>
        <dbReference type="Pfam" id="PF02721"/>
    </source>
</evidence>
<dbReference type="Proteomes" id="UP001202328">
    <property type="component" value="Unassembled WGS sequence"/>
</dbReference>
<evidence type="ECO:0000313" key="3">
    <source>
        <dbReference type="Proteomes" id="UP001202328"/>
    </source>
</evidence>
<dbReference type="InterPro" id="IPR012340">
    <property type="entry name" value="NA-bd_OB-fold"/>
</dbReference>
<dbReference type="EMBL" id="JAJJMB010000011">
    <property type="protein sequence ID" value="KAI3963775.1"/>
    <property type="molecule type" value="Genomic_DNA"/>
</dbReference>
<dbReference type="AlphaFoldDB" id="A0AAD4TMR7"/>
<evidence type="ECO:0000313" key="2">
    <source>
        <dbReference type="EMBL" id="KAI3963775.1"/>
    </source>
</evidence>
<reference evidence="2" key="1">
    <citation type="submission" date="2022-04" db="EMBL/GenBank/DDBJ databases">
        <title>A functionally conserved STORR gene fusion in Papaver species that diverged 16.8 million years ago.</title>
        <authorList>
            <person name="Catania T."/>
        </authorList>
    </citation>
    <scope>NUCLEOTIDE SEQUENCE</scope>
    <source>
        <strain evidence="2">S-188037</strain>
    </source>
</reference>
<keyword evidence="3" id="KW-1185">Reference proteome</keyword>
<comment type="caution">
    <text evidence="2">The sequence shown here is derived from an EMBL/GenBank/DDBJ whole genome shotgun (WGS) entry which is preliminary data.</text>
</comment>
<proteinExistence type="predicted"/>
<dbReference type="Gene3D" id="2.40.50.140">
    <property type="entry name" value="Nucleic acid-binding proteins"/>
    <property type="match status" value="2"/>
</dbReference>
<feature type="domain" description="Replication protein A 70 kDa DNA-binding subunit B/D first OB fold" evidence="1">
    <location>
        <begin position="3"/>
        <end position="89"/>
    </location>
</feature>
<protein>
    <recommendedName>
        <fullName evidence="1">Replication protein A 70 kDa DNA-binding subunit B/D first OB fold domain-containing protein</fullName>
    </recommendedName>
</protein>
<accession>A0AAD4TMR7</accession>
<gene>
    <name evidence="2" type="ORF">MKW98_029885</name>
</gene>
<name>A0AAD4TMR7_9MAGN</name>
<dbReference type="InterPro" id="IPR003871">
    <property type="entry name" value="RFA1B/D_OB_1st"/>
</dbReference>